<evidence type="ECO:0000313" key="4">
    <source>
        <dbReference type="EMBL" id="RWS16640.1"/>
    </source>
</evidence>
<evidence type="ECO:0000313" key="3">
    <source>
        <dbReference type="EMBL" id="RWS16617.1"/>
    </source>
</evidence>
<dbReference type="CDD" id="cd00037">
    <property type="entry name" value="CLECT"/>
    <property type="match status" value="1"/>
</dbReference>
<dbReference type="STRING" id="1965070.A0A3S3R0B7"/>
<evidence type="ECO:0000313" key="5">
    <source>
        <dbReference type="Proteomes" id="UP000285301"/>
    </source>
</evidence>
<dbReference type="AlphaFoldDB" id="A0A3S3R0B7"/>
<organism evidence="4 5">
    <name type="scientific">Dinothrombium tinctorium</name>
    <dbReference type="NCBI Taxonomy" id="1965070"/>
    <lineage>
        <taxon>Eukaryota</taxon>
        <taxon>Metazoa</taxon>
        <taxon>Ecdysozoa</taxon>
        <taxon>Arthropoda</taxon>
        <taxon>Chelicerata</taxon>
        <taxon>Arachnida</taxon>
        <taxon>Acari</taxon>
        <taxon>Acariformes</taxon>
        <taxon>Trombidiformes</taxon>
        <taxon>Prostigmata</taxon>
        <taxon>Anystina</taxon>
        <taxon>Parasitengona</taxon>
        <taxon>Trombidioidea</taxon>
        <taxon>Trombidiidae</taxon>
        <taxon>Dinothrombium</taxon>
    </lineage>
</organism>
<feature type="transmembrane region" description="Helical" evidence="1">
    <location>
        <begin position="260"/>
        <end position="283"/>
    </location>
</feature>
<name>A0A3S3R0B7_9ACAR</name>
<keyword evidence="1" id="KW-0472">Membrane</keyword>
<evidence type="ECO:0000259" key="2">
    <source>
        <dbReference type="PROSITE" id="PS50041"/>
    </source>
</evidence>
<keyword evidence="4" id="KW-0675">Receptor</keyword>
<evidence type="ECO:0000256" key="1">
    <source>
        <dbReference type="SAM" id="Phobius"/>
    </source>
</evidence>
<reference evidence="4" key="2">
    <citation type="submission" date="2018-11" db="EMBL/GenBank/DDBJ databases">
        <title>Trombidioid mite genomics.</title>
        <authorList>
            <person name="Dong X."/>
        </authorList>
    </citation>
    <scope>NUCLEOTIDE SEQUENCE</scope>
    <source>
        <strain evidence="4">UoL-WK</strain>
    </source>
</reference>
<dbReference type="InterPro" id="IPR001304">
    <property type="entry name" value="C-type_lectin-like"/>
</dbReference>
<dbReference type="PROSITE" id="PS50041">
    <property type="entry name" value="C_TYPE_LECTIN_2"/>
    <property type="match status" value="1"/>
</dbReference>
<keyword evidence="5" id="KW-1185">Reference proteome</keyword>
<dbReference type="EMBL" id="NCKU01000196">
    <property type="protein sequence ID" value="RWS16640.1"/>
    <property type="molecule type" value="Genomic_DNA"/>
</dbReference>
<dbReference type="SUPFAM" id="SSF56436">
    <property type="entry name" value="C-type lectin-like"/>
    <property type="match status" value="1"/>
</dbReference>
<feature type="domain" description="C-type lectin" evidence="2">
    <location>
        <begin position="1"/>
        <end position="87"/>
    </location>
</feature>
<dbReference type="InterPro" id="IPR016186">
    <property type="entry name" value="C-type_lectin-like/link_sf"/>
</dbReference>
<accession>A0A3S3R0B7</accession>
<gene>
    <name evidence="4" type="ORF">B4U79_16518</name>
    <name evidence="3" type="ORF">B4U79_16556</name>
</gene>
<dbReference type="InterPro" id="IPR016187">
    <property type="entry name" value="CTDL_fold"/>
</dbReference>
<dbReference type="Gene3D" id="3.10.100.10">
    <property type="entry name" value="Mannose-Binding Protein A, subunit A"/>
    <property type="match status" value="1"/>
</dbReference>
<protein>
    <submittedName>
        <fullName evidence="4">Macrophage mannose receptor 1-like protein</fullName>
    </submittedName>
</protein>
<dbReference type="EMBL" id="NCKU01000200">
    <property type="protein sequence ID" value="RWS16617.1"/>
    <property type="molecule type" value="Genomic_DNA"/>
</dbReference>
<sequence>MVSIHSKEENDFIRKLLHPFSKYWLGGLQIAFQLPSFAWIDGTPFDFVNWAQNRPRLRSLPKEILSVDGYGFWYDDSVNYAHGQLCQKSRDKSNLEFDSMPSHYVHALTKLAIVSEEKFKMLRDIVNQLKGDLIRENISKRDFNETISALRRQLVDYLHSKDDSTAIKQVKREIDKYFQISNENISKTNLKLSKYVKNVIERFAILNQSIGNLNKEMNKIKNVETNYEFNIKLLTNNSIRQYNSLYTQIVHNNEEFRYKLMLLVVLAVLLLVGVAFLQVYSVIKMRRIATMVYTLGDNFSYQSESGVKDEVIEMKKPSTSKKL</sequence>
<keyword evidence="1" id="KW-1133">Transmembrane helix</keyword>
<proteinExistence type="predicted"/>
<dbReference type="OrthoDB" id="6416237at2759"/>
<dbReference type="Proteomes" id="UP000285301">
    <property type="component" value="Unassembled WGS sequence"/>
</dbReference>
<comment type="caution">
    <text evidence="4">The sequence shown here is derived from an EMBL/GenBank/DDBJ whole genome shotgun (WGS) entry which is preliminary data.</text>
</comment>
<reference evidence="4 5" key="1">
    <citation type="journal article" date="2018" name="Gigascience">
        <title>Genomes of trombidid mites reveal novel predicted allergens and laterally-transferred genes associated with secondary metabolism.</title>
        <authorList>
            <person name="Dong X."/>
            <person name="Chaisiri K."/>
            <person name="Xia D."/>
            <person name="Armstrong S.D."/>
            <person name="Fang Y."/>
            <person name="Donnelly M.J."/>
            <person name="Kadowaki T."/>
            <person name="McGarry J.W."/>
            <person name="Darby A.C."/>
            <person name="Makepeace B.L."/>
        </authorList>
    </citation>
    <scope>NUCLEOTIDE SEQUENCE [LARGE SCALE GENOMIC DNA]</scope>
    <source>
        <strain evidence="4">UoL-WK</strain>
    </source>
</reference>
<keyword evidence="1" id="KW-0812">Transmembrane</keyword>